<feature type="compositionally biased region" description="Basic and acidic residues" evidence="1">
    <location>
        <begin position="493"/>
        <end position="504"/>
    </location>
</feature>
<keyword evidence="2" id="KW-0472">Membrane</keyword>
<feature type="compositionally biased region" description="Polar residues" evidence="1">
    <location>
        <begin position="149"/>
        <end position="170"/>
    </location>
</feature>
<feature type="region of interest" description="Disordered" evidence="1">
    <location>
        <begin position="822"/>
        <end position="854"/>
    </location>
</feature>
<feature type="region of interest" description="Disordered" evidence="1">
    <location>
        <begin position="122"/>
        <end position="234"/>
    </location>
</feature>
<keyword evidence="2" id="KW-1133">Transmembrane helix</keyword>
<feature type="region of interest" description="Disordered" evidence="1">
    <location>
        <begin position="451"/>
        <end position="474"/>
    </location>
</feature>
<feature type="compositionally biased region" description="Basic and acidic residues" evidence="1">
    <location>
        <begin position="268"/>
        <end position="277"/>
    </location>
</feature>
<proteinExistence type="predicted"/>
<evidence type="ECO:0000256" key="2">
    <source>
        <dbReference type="SAM" id="Phobius"/>
    </source>
</evidence>
<feature type="region of interest" description="Disordered" evidence="1">
    <location>
        <begin position="867"/>
        <end position="890"/>
    </location>
</feature>
<sequence length="1292" mass="142677">MAWWRRDPSLWCRSALHRYSRQAFRENEAALRSRCFSKSLPSQAQHQDPDDRNRPDGITDLQWVQLQHFRRWKKRVQEDPYRALFGASSDMLQGRGLKEWEWVHKTFPKWLVREMDFSKWARKGGASGSGTEGKKNGFPSHLGGRPINLSWQGQYRNQDTSSTASSQSKYPNKVDNLDESSPKSANPVRDYSRWERYQESVASPSDPRRPAEQTSAQGLRTAPETATHGEAPARETTFIKEFFAESPKESKLVENKTDEWRQTVLDRRARGISEETTQRSGAFGTQIGGSSQPTIAEQRPSQRPSQHINWSSGPSKITPKEPSKIIQVEGISGGSSRNTVRVNHDGHHSSFPVDPSPVPNITTTKSSINGAQEPVKEAGKVSTEVFVEDEAVTPPKSKPLVLDGSSHKAIWNHGPLSSSTSKTLSQLPEDDLDFLSASDIRASMGVMKNVKSLSEEKSKSRQELEHDYNTTQKKQEDVESMLEAMILKDQHARRTEKEVVKEQKSASVPAASAKNADTPETESFEPALESSIDRMTRWLQIGGDVFAKHFWADPIQARESVRKAQRAGEEQADAFRKLIISKVQKGGKALDDAGEILAADLPWTIPLLERVKGDERQVKAIVAQSFRAKKESNEDVPPEVARQAFRTKVSKLKKDISDTETAYDDACLVLNDIVLTHEHWSNVKLSKIQETRLRIASEILQKNARLTRMLIFAVQARYESLAQQPSEALFADVGYRLLALQDTQLALSRLVDRSIWSLGLRPSQAGTYANTLLDDTNVDMDVEVRVSGSEKGASESETKTFANNAAAQEKLEEEIRAQKTAMRGLSDDGYSYPPKTPKRKSFDEPSPLTNSLFRPFGLTFESLGKDVENKGEETGSSGLSASARKEQEREEKELVKEIKHAYEDVYGPITVHHQQEGTPMENAEAELGKSDQISRGDTQKVKLDDIFGTKSSAQNNGLYAFPTVEPPPLVTTSAQIRQNQLDSVLDDGIAATNTEADGTAESEKAGPVKTAIEASASTKADASSQTHTPMPLLNEDHFLDLTSSSSESSVFTSPSTASSSTSRTRSLSGIPTEYKILFYNPATDELSITTTTEYTSSPSKEALPIHVALAILSSPAKFLPHIPSGFEIVSAKPNFLALRETNDPSRAPEIVHVTLPNPTEKEVEAAWKKSVNPIDGTARLSPTGYAGLPVDDLGPPSLLSSSQSRNSSQTPPTDHVDQGIGSSESNGFRERLQYESIGDENPLIASLAKENDKLRRKVKKGRSRGGVARVLIVGIWGAVVCYVVGVLGELMR</sequence>
<evidence type="ECO:0000313" key="4">
    <source>
        <dbReference type="Proteomes" id="UP000799779"/>
    </source>
</evidence>
<dbReference type="OrthoDB" id="3946750at2759"/>
<accession>A0A6A5WHX9</accession>
<evidence type="ECO:0000313" key="3">
    <source>
        <dbReference type="EMBL" id="KAF1998775.1"/>
    </source>
</evidence>
<dbReference type="Proteomes" id="UP000799779">
    <property type="component" value="Unassembled WGS sequence"/>
</dbReference>
<keyword evidence="2" id="KW-0812">Transmembrane</keyword>
<feature type="compositionally biased region" description="Basic and acidic residues" evidence="1">
    <location>
        <begin position="453"/>
        <end position="474"/>
    </location>
</feature>
<feature type="region of interest" description="Disordered" evidence="1">
    <location>
        <begin position="268"/>
        <end position="322"/>
    </location>
</feature>
<feature type="transmembrane region" description="Helical" evidence="2">
    <location>
        <begin position="1266"/>
        <end position="1287"/>
    </location>
</feature>
<evidence type="ECO:0000256" key="1">
    <source>
        <dbReference type="SAM" id="MobiDB-lite"/>
    </source>
</evidence>
<dbReference type="EMBL" id="ML977601">
    <property type="protein sequence ID" value="KAF1998775.1"/>
    <property type="molecule type" value="Genomic_DNA"/>
</dbReference>
<feature type="region of interest" description="Disordered" evidence="1">
    <location>
        <begin position="1045"/>
        <end position="1066"/>
    </location>
</feature>
<protein>
    <submittedName>
        <fullName evidence="3">Uncharacterized protein</fullName>
    </submittedName>
</protein>
<feature type="compositionally biased region" description="Low complexity" evidence="1">
    <location>
        <begin position="1196"/>
        <end position="1213"/>
    </location>
</feature>
<gene>
    <name evidence="3" type="ORF">P154DRAFT_602619</name>
</gene>
<name>A0A6A5WHX9_9PLEO</name>
<reference evidence="3" key="1">
    <citation type="journal article" date="2020" name="Stud. Mycol.">
        <title>101 Dothideomycetes genomes: a test case for predicting lifestyles and emergence of pathogens.</title>
        <authorList>
            <person name="Haridas S."/>
            <person name="Albert R."/>
            <person name="Binder M."/>
            <person name="Bloem J."/>
            <person name="Labutti K."/>
            <person name="Salamov A."/>
            <person name="Andreopoulos B."/>
            <person name="Baker S."/>
            <person name="Barry K."/>
            <person name="Bills G."/>
            <person name="Bluhm B."/>
            <person name="Cannon C."/>
            <person name="Castanera R."/>
            <person name="Culley D."/>
            <person name="Daum C."/>
            <person name="Ezra D."/>
            <person name="Gonzalez J."/>
            <person name="Henrissat B."/>
            <person name="Kuo A."/>
            <person name="Liang C."/>
            <person name="Lipzen A."/>
            <person name="Lutzoni F."/>
            <person name="Magnuson J."/>
            <person name="Mondo S."/>
            <person name="Nolan M."/>
            <person name="Ohm R."/>
            <person name="Pangilinan J."/>
            <person name="Park H.-J."/>
            <person name="Ramirez L."/>
            <person name="Alfaro M."/>
            <person name="Sun H."/>
            <person name="Tritt A."/>
            <person name="Yoshinaga Y."/>
            <person name="Zwiers L.-H."/>
            <person name="Turgeon B."/>
            <person name="Goodwin S."/>
            <person name="Spatafora J."/>
            <person name="Crous P."/>
            <person name="Grigoriev I."/>
        </authorList>
    </citation>
    <scope>NUCLEOTIDE SEQUENCE</scope>
    <source>
        <strain evidence="3">CBS 123094</strain>
    </source>
</reference>
<feature type="compositionally biased region" description="Basic and acidic residues" evidence="1">
    <location>
        <begin position="926"/>
        <end position="936"/>
    </location>
</feature>
<organism evidence="3 4">
    <name type="scientific">Amniculicola lignicola CBS 123094</name>
    <dbReference type="NCBI Taxonomy" id="1392246"/>
    <lineage>
        <taxon>Eukaryota</taxon>
        <taxon>Fungi</taxon>
        <taxon>Dikarya</taxon>
        <taxon>Ascomycota</taxon>
        <taxon>Pezizomycotina</taxon>
        <taxon>Dothideomycetes</taxon>
        <taxon>Pleosporomycetidae</taxon>
        <taxon>Pleosporales</taxon>
        <taxon>Amniculicolaceae</taxon>
        <taxon>Amniculicola</taxon>
    </lineage>
</organism>
<feature type="region of interest" description="Disordered" evidence="1">
    <location>
        <begin position="493"/>
        <end position="527"/>
    </location>
</feature>
<feature type="region of interest" description="Disordered" evidence="1">
    <location>
        <begin position="1196"/>
        <end position="1225"/>
    </location>
</feature>
<keyword evidence="4" id="KW-1185">Reference proteome</keyword>
<feature type="region of interest" description="Disordered" evidence="1">
    <location>
        <begin position="915"/>
        <end position="936"/>
    </location>
</feature>
<feature type="compositionally biased region" description="Polar residues" evidence="1">
    <location>
        <begin position="288"/>
        <end position="315"/>
    </location>
</feature>